<feature type="coiled-coil region" evidence="1">
    <location>
        <begin position="68"/>
        <end position="130"/>
    </location>
</feature>
<sequence>MDDAQRSQCYKDLFSKSYIENSALESEEISKQEEQILEKLDADEVFENLKDLVDSLLQFKKSVRTSENHDVFDTLKQYENSFKDLEEEFAILENENLNLKSSNNEYQEKIETLEKSISYLSQRMVDLEKALKERDLELTRIKNPNKNDFYMSFQQNSKGLKLEDHPEDLKNNHDDILKPKGFTTPHRRHMSFANFKAPESSQKRQTIKSVKFEYFVNTTKAADKTINIKTHNKNIQSDSHEPKIVKKTHSRSTSDVQLIFKKPS</sequence>
<evidence type="ECO:0000256" key="1">
    <source>
        <dbReference type="SAM" id="Coils"/>
    </source>
</evidence>
<dbReference type="OrthoDB" id="302883at2759"/>
<dbReference type="AlphaFoldDB" id="A0A1R2B3B3"/>
<dbReference type="EMBL" id="MPUH01001011">
    <property type="protein sequence ID" value="OMJ71239.1"/>
    <property type="molecule type" value="Genomic_DNA"/>
</dbReference>
<feature type="region of interest" description="Disordered" evidence="2">
    <location>
        <begin position="231"/>
        <end position="264"/>
    </location>
</feature>
<gene>
    <name evidence="3" type="ORF">SteCoe_30626</name>
</gene>
<organism evidence="3 4">
    <name type="scientific">Stentor coeruleus</name>
    <dbReference type="NCBI Taxonomy" id="5963"/>
    <lineage>
        <taxon>Eukaryota</taxon>
        <taxon>Sar</taxon>
        <taxon>Alveolata</taxon>
        <taxon>Ciliophora</taxon>
        <taxon>Postciliodesmatophora</taxon>
        <taxon>Heterotrichea</taxon>
        <taxon>Heterotrichida</taxon>
        <taxon>Stentoridae</taxon>
        <taxon>Stentor</taxon>
    </lineage>
</organism>
<evidence type="ECO:0000313" key="3">
    <source>
        <dbReference type="EMBL" id="OMJ71239.1"/>
    </source>
</evidence>
<keyword evidence="4" id="KW-1185">Reference proteome</keyword>
<keyword evidence="1" id="KW-0175">Coiled coil</keyword>
<name>A0A1R2B3B3_9CILI</name>
<evidence type="ECO:0000256" key="2">
    <source>
        <dbReference type="SAM" id="MobiDB-lite"/>
    </source>
</evidence>
<proteinExistence type="predicted"/>
<accession>A0A1R2B3B3</accession>
<comment type="caution">
    <text evidence="3">The sequence shown here is derived from an EMBL/GenBank/DDBJ whole genome shotgun (WGS) entry which is preliminary data.</text>
</comment>
<dbReference type="Proteomes" id="UP000187209">
    <property type="component" value="Unassembled WGS sequence"/>
</dbReference>
<reference evidence="3 4" key="1">
    <citation type="submission" date="2016-11" db="EMBL/GenBank/DDBJ databases">
        <title>The macronuclear genome of Stentor coeruleus: a giant cell with tiny introns.</title>
        <authorList>
            <person name="Slabodnick M."/>
            <person name="Ruby J.G."/>
            <person name="Reiff S.B."/>
            <person name="Swart E.C."/>
            <person name="Gosai S."/>
            <person name="Prabakaran S."/>
            <person name="Witkowska E."/>
            <person name="Larue G.E."/>
            <person name="Fisher S."/>
            <person name="Freeman R.M."/>
            <person name="Gunawardena J."/>
            <person name="Chu W."/>
            <person name="Stover N.A."/>
            <person name="Gregory B.D."/>
            <person name="Nowacki M."/>
            <person name="Derisi J."/>
            <person name="Roy S.W."/>
            <person name="Marshall W.F."/>
            <person name="Sood P."/>
        </authorList>
    </citation>
    <scope>NUCLEOTIDE SEQUENCE [LARGE SCALE GENOMIC DNA]</scope>
    <source>
        <strain evidence="3">WM001</strain>
    </source>
</reference>
<protein>
    <submittedName>
        <fullName evidence="3">Uncharacterized protein</fullName>
    </submittedName>
</protein>
<evidence type="ECO:0000313" key="4">
    <source>
        <dbReference type="Proteomes" id="UP000187209"/>
    </source>
</evidence>